<comment type="caution">
    <text evidence="1">The sequence shown here is derived from an EMBL/GenBank/DDBJ whole genome shotgun (WGS) entry which is preliminary data.</text>
</comment>
<evidence type="ECO:0000313" key="1">
    <source>
        <dbReference type="EMBL" id="KAI3769686.1"/>
    </source>
</evidence>
<dbReference type="Proteomes" id="UP001055879">
    <property type="component" value="Linkage Group LG01"/>
</dbReference>
<reference evidence="1 2" key="2">
    <citation type="journal article" date="2022" name="Mol. Ecol. Resour.">
        <title>The genomes of chicory, endive, great burdock and yacon provide insights into Asteraceae paleo-polyploidization history and plant inulin production.</title>
        <authorList>
            <person name="Fan W."/>
            <person name="Wang S."/>
            <person name="Wang H."/>
            <person name="Wang A."/>
            <person name="Jiang F."/>
            <person name="Liu H."/>
            <person name="Zhao H."/>
            <person name="Xu D."/>
            <person name="Zhang Y."/>
        </authorList>
    </citation>
    <scope>NUCLEOTIDE SEQUENCE [LARGE SCALE GENOMIC DNA]</scope>
    <source>
        <strain evidence="2">cv. Niubang</strain>
    </source>
</reference>
<accession>A0ACB9FFB0</accession>
<reference evidence="2" key="1">
    <citation type="journal article" date="2022" name="Mol. Ecol. Resour.">
        <title>The genomes of chicory, endive, great burdock and yacon provide insights into Asteraceae palaeo-polyploidization history and plant inulin production.</title>
        <authorList>
            <person name="Fan W."/>
            <person name="Wang S."/>
            <person name="Wang H."/>
            <person name="Wang A."/>
            <person name="Jiang F."/>
            <person name="Liu H."/>
            <person name="Zhao H."/>
            <person name="Xu D."/>
            <person name="Zhang Y."/>
        </authorList>
    </citation>
    <scope>NUCLEOTIDE SEQUENCE [LARGE SCALE GENOMIC DNA]</scope>
    <source>
        <strain evidence="2">cv. Niubang</strain>
    </source>
</reference>
<name>A0ACB9FFB0_ARCLA</name>
<dbReference type="EMBL" id="CM042047">
    <property type="protein sequence ID" value="KAI3769686.1"/>
    <property type="molecule type" value="Genomic_DNA"/>
</dbReference>
<keyword evidence="2" id="KW-1185">Reference proteome</keyword>
<gene>
    <name evidence="1" type="ORF">L6452_00796</name>
</gene>
<organism evidence="1 2">
    <name type="scientific">Arctium lappa</name>
    <name type="common">Greater burdock</name>
    <name type="synonym">Lappa major</name>
    <dbReference type="NCBI Taxonomy" id="4217"/>
    <lineage>
        <taxon>Eukaryota</taxon>
        <taxon>Viridiplantae</taxon>
        <taxon>Streptophyta</taxon>
        <taxon>Embryophyta</taxon>
        <taxon>Tracheophyta</taxon>
        <taxon>Spermatophyta</taxon>
        <taxon>Magnoliopsida</taxon>
        <taxon>eudicotyledons</taxon>
        <taxon>Gunneridae</taxon>
        <taxon>Pentapetalae</taxon>
        <taxon>asterids</taxon>
        <taxon>campanulids</taxon>
        <taxon>Asterales</taxon>
        <taxon>Asteraceae</taxon>
        <taxon>Carduoideae</taxon>
        <taxon>Cardueae</taxon>
        <taxon>Arctiinae</taxon>
        <taxon>Arctium</taxon>
    </lineage>
</organism>
<protein>
    <submittedName>
        <fullName evidence="1">Uncharacterized protein</fullName>
    </submittedName>
</protein>
<proteinExistence type="predicted"/>
<sequence length="250" mass="27930">MLSKKSNPETVRRPIARIMMKTAFSRFVNTPDDPVCFDGVTPTVEAKKDDGQSSRKKSDDRQQAKGKEVEEGMTIVNNEKLLCECMLERRCTQTAIVISRRFPKVGIKIDDAGVSGARKKEQKKKGKEKKANPQRPVLGIRTLTSPMILQQILYELSDDQKVAVERMGLGSFIGMTVDGIPSRLGYFVVNNLDTNNMELRLNHGTIIINEETVHQILLVPIGGIDLTTIDPDSESEALASAWKNSMQRTR</sequence>
<evidence type="ECO:0000313" key="2">
    <source>
        <dbReference type="Proteomes" id="UP001055879"/>
    </source>
</evidence>